<comment type="similarity">
    <text evidence="2">Belongs to the SLC35F solute transporter family.</text>
</comment>
<dbReference type="EMBL" id="HBIR01009805">
    <property type="protein sequence ID" value="CAE0533199.1"/>
    <property type="molecule type" value="Transcribed_RNA"/>
</dbReference>
<accession>A0A6U8PMN5</accession>
<name>A0A6U8PMN5_EMIHU</name>
<protein>
    <submittedName>
        <fullName evidence="9">Uncharacterized protein</fullName>
    </submittedName>
</protein>
<evidence type="ECO:0000256" key="2">
    <source>
        <dbReference type="ARBA" id="ARBA00007863"/>
    </source>
</evidence>
<reference evidence="9" key="1">
    <citation type="submission" date="2021-01" db="EMBL/GenBank/DDBJ databases">
        <authorList>
            <person name="Corre E."/>
            <person name="Pelletier E."/>
            <person name="Niang G."/>
            <person name="Scheremetjew M."/>
            <person name="Finn R."/>
            <person name="Kale V."/>
            <person name="Holt S."/>
            <person name="Cochrane G."/>
            <person name="Meng A."/>
            <person name="Brown T."/>
            <person name="Cohen L."/>
        </authorList>
    </citation>
    <scope>NUCLEOTIDE SEQUENCE</scope>
    <source>
        <strain evidence="9">379</strain>
    </source>
</reference>
<dbReference type="GO" id="GO:0022857">
    <property type="term" value="F:transmembrane transporter activity"/>
    <property type="evidence" value="ECO:0007669"/>
    <property type="project" value="InterPro"/>
</dbReference>
<evidence type="ECO:0000256" key="1">
    <source>
        <dbReference type="ARBA" id="ARBA00004141"/>
    </source>
</evidence>
<comment type="subcellular location">
    <subcellularLocation>
        <location evidence="1">Membrane</location>
        <topology evidence="1">Multi-pass membrane protein</topology>
    </subcellularLocation>
</comment>
<dbReference type="Pfam" id="PF06027">
    <property type="entry name" value="SLC35F"/>
    <property type="match status" value="1"/>
</dbReference>
<keyword evidence="3" id="KW-0813">Transport</keyword>
<keyword evidence="5 8" id="KW-1133">Transmembrane helix</keyword>
<evidence type="ECO:0000256" key="3">
    <source>
        <dbReference type="ARBA" id="ARBA00022448"/>
    </source>
</evidence>
<keyword evidence="4 8" id="KW-0812">Transmembrane</keyword>
<feature type="region of interest" description="Disordered" evidence="7">
    <location>
        <begin position="54"/>
        <end position="104"/>
    </location>
</feature>
<gene>
    <name evidence="9" type="ORF">EHUX00137_LOCUS6907</name>
</gene>
<evidence type="ECO:0000256" key="5">
    <source>
        <dbReference type="ARBA" id="ARBA00022989"/>
    </source>
</evidence>
<feature type="transmembrane region" description="Helical" evidence="8">
    <location>
        <begin position="26"/>
        <end position="43"/>
    </location>
</feature>
<proteinExistence type="inferred from homology"/>
<keyword evidence="6 8" id="KW-0472">Membrane</keyword>
<dbReference type="InterPro" id="IPR009262">
    <property type="entry name" value="SLC35_F1/F2/F6"/>
</dbReference>
<evidence type="ECO:0000256" key="7">
    <source>
        <dbReference type="SAM" id="MobiDB-lite"/>
    </source>
</evidence>
<feature type="compositionally biased region" description="Basic and acidic residues" evidence="7">
    <location>
        <begin position="79"/>
        <end position="91"/>
    </location>
</feature>
<sequence>MNISLLTSDFWSVLAGVALLGSRLTWWYPPAFVATLSGLVLYYHRPAPSAARQLTEPLNARPRAAAPVGAMEEGGAGLREGEGEAGHRADAAARAGGQPDGRVE</sequence>
<dbReference type="GO" id="GO:0016020">
    <property type="term" value="C:membrane"/>
    <property type="evidence" value="ECO:0007669"/>
    <property type="project" value="UniProtKB-SubCell"/>
</dbReference>
<evidence type="ECO:0000313" key="9">
    <source>
        <dbReference type="EMBL" id="CAE0533199.1"/>
    </source>
</evidence>
<organism evidence="9">
    <name type="scientific">Emiliania huxleyi</name>
    <name type="common">Coccolithophore</name>
    <name type="synonym">Pontosphaera huxleyi</name>
    <dbReference type="NCBI Taxonomy" id="2903"/>
    <lineage>
        <taxon>Eukaryota</taxon>
        <taxon>Haptista</taxon>
        <taxon>Haptophyta</taxon>
        <taxon>Prymnesiophyceae</taxon>
        <taxon>Isochrysidales</taxon>
        <taxon>Noelaerhabdaceae</taxon>
        <taxon>Emiliania</taxon>
    </lineage>
</organism>
<evidence type="ECO:0000256" key="6">
    <source>
        <dbReference type="ARBA" id="ARBA00023136"/>
    </source>
</evidence>
<evidence type="ECO:0000256" key="8">
    <source>
        <dbReference type="SAM" id="Phobius"/>
    </source>
</evidence>
<evidence type="ECO:0000256" key="4">
    <source>
        <dbReference type="ARBA" id="ARBA00022692"/>
    </source>
</evidence>
<dbReference type="AlphaFoldDB" id="A0A6U8PMN5"/>